<evidence type="ECO:0000313" key="6">
    <source>
        <dbReference type="EMBL" id="KAK1766306.1"/>
    </source>
</evidence>
<dbReference type="PANTHER" id="PTHR12515:SF5">
    <property type="entry name" value="PROTEIN SMAUG"/>
    <property type="match status" value="1"/>
</dbReference>
<dbReference type="SUPFAM" id="SSF47769">
    <property type="entry name" value="SAM/Pointed domain"/>
    <property type="match status" value="1"/>
</dbReference>
<name>A0AAJ0BXX2_9PEZI</name>
<dbReference type="PANTHER" id="PTHR12515">
    <property type="entry name" value="STERILE ALPHA MOTIF DOMAIN CONTAINING PROTEIN 4-RELATED"/>
    <property type="match status" value="1"/>
</dbReference>
<dbReference type="Gene3D" id="1.10.150.50">
    <property type="entry name" value="Transcription Factor, Ets-1"/>
    <property type="match status" value="1"/>
</dbReference>
<reference evidence="6" key="1">
    <citation type="submission" date="2023-06" db="EMBL/GenBank/DDBJ databases">
        <title>Genome-scale phylogeny and comparative genomics of the fungal order Sordariales.</title>
        <authorList>
            <consortium name="Lawrence Berkeley National Laboratory"/>
            <person name="Hensen N."/>
            <person name="Bonometti L."/>
            <person name="Westerberg I."/>
            <person name="Brannstrom I.O."/>
            <person name="Guillou S."/>
            <person name="Cros-Aarteil S."/>
            <person name="Calhoun S."/>
            <person name="Haridas S."/>
            <person name="Kuo A."/>
            <person name="Mondo S."/>
            <person name="Pangilinan J."/>
            <person name="Riley R."/>
            <person name="Labutti K."/>
            <person name="Andreopoulos B."/>
            <person name="Lipzen A."/>
            <person name="Chen C."/>
            <person name="Yanf M."/>
            <person name="Daum C."/>
            <person name="Ng V."/>
            <person name="Clum A."/>
            <person name="Steindorff A."/>
            <person name="Ohm R."/>
            <person name="Martin F."/>
            <person name="Silar P."/>
            <person name="Natvig D."/>
            <person name="Lalanne C."/>
            <person name="Gautier V."/>
            <person name="Ament-Velasquez S.L."/>
            <person name="Kruys A."/>
            <person name="Hutchinson M.I."/>
            <person name="Powell A.J."/>
            <person name="Barry K."/>
            <person name="Miller A.N."/>
            <person name="Grigoriev I.V."/>
            <person name="Debuchy R."/>
            <person name="Gladieux P."/>
            <person name="Thoren M.H."/>
            <person name="Johannesson H."/>
        </authorList>
    </citation>
    <scope>NUCLEOTIDE SEQUENCE</scope>
    <source>
        <strain evidence="6">8032-3</strain>
    </source>
</reference>
<accession>A0AAJ0BXX2</accession>
<comment type="caution">
    <text evidence="6">The sequence shown here is derived from an EMBL/GenBank/DDBJ whole genome shotgun (WGS) entry which is preliminary data.</text>
</comment>
<sequence length="159" mass="17301">MSSHRDRFSTAAPTPSNSRANSPARSPAFADELDAVLTWFSALSGPERAAALASIARLPSSSSSSHPVHGVVVVAPPPLRSRDRASIAARALPLPVFPRDAGDPRWLSRWLRSLRLHKYERCLGGMRPAELLELADEDLRRLGVDTVGARNKLLRCCKS</sequence>
<dbReference type="InterPro" id="IPR001660">
    <property type="entry name" value="SAM"/>
</dbReference>
<proteinExistence type="predicted"/>
<dbReference type="Pfam" id="PF00536">
    <property type="entry name" value="SAM_1"/>
    <property type="match status" value="1"/>
</dbReference>
<evidence type="ECO:0000256" key="4">
    <source>
        <dbReference type="SAM" id="MobiDB-lite"/>
    </source>
</evidence>
<evidence type="ECO:0000256" key="2">
    <source>
        <dbReference type="ARBA" id="ARBA00022490"/>
    </source>
</evidence>
<dbReference type="PROSITE" id="PS50105">
    <property type="entry name" value="SAM_DOMAIN"/>
    <property type="match status" value="1"/>
</dbReference>
<dbReference type="GeneID" id="85309321"/>
<comment type="subcellular location">
    <subcellularLocation>
        <location evidence="1">Cytoplasm</location>
    </subcellularLocation>
</comment>
<feature type="region of interest" description="Disordered" evidence="4">
    <location>
        <begin position="1"/>
        <end position="25"/>
    </location>
</feature>
<dbReference type="GO" id="GO:0003729">
    <property type="term" value="F:mRNA binding"/>
    <property type="evidence" value="ECO:0007669"/>
    <property type="project" value="TreeGrafter"/>
</dbReference>
<dbReference type="AlphaFoldDB" id="A0AAJ0BXX2"/>
<keyword evidence="3" id="KW-0694">RNA-binding</keyword>
<protein>
    <recommendedName>
        <fullName evidence="5">SAM domain-containing protein</fullName>
    </recommendedName>
</protein>
<dbReference type="Proteomes" id="UP001244011">
    <property type="component" value="Unassembled WGS sequence"/>
</dbReference>
<dbReference type="InterPro" id="IPR013761">
    <property type="entry name" value="SAM/pointed_sf"/>
</dbReference>
<dbReference type="RefSeq" id="XP_060282519.1">
    <property type="nucleotide sequence ID" value="XM_060426134.1"/>
</dbReference>
<keyword evidence="7" id="KW-1185">Reference proteome</keyword>
<feature type="domain" description="SAM" evidence="5">
    <location>
        <begin position="107"/>
        <end position="159"/>
    </location>
</feature>
<organism evidence="6 7">
    <name type="scientific">Phialemonium atrogriseum</name>
    <dbReference type="NCBI Taxonomy" id="1093897"/>
    <lineage>
        <taxon>Eukaryota</taxon>
        <taxon>Fungi</taxon>
        <taxon>Dikarya</taxon>
        <taxon>Ascomycota</taxon>
        <taxon>Pezizomycotina</taxon>
        <taxon>Sordariomycetes</taxon>
        <taxon>Sordariomycetidae</taxon>
        <taxon>Cephalothecales</taxon>
        <taxon>Cephalothecaceae</taxon>
        <taxon>Phialemonium</taxon>
    </lineage>
</organism>
<dbReference type="GO" id="GO:0000932">
    <property type="term" value="C:P-body"/>
    <property type="evidence" value="ECO:0007669"/>
    <property type="project" value="TreeGrafter"/>
</dbReference>
<evidence type="ECO:0000313" key="7">
    <source>
        <dbReference type="Proteomes" id="UP001244011"/>
    </source>
</evidence>
<keyword evidence="2" id="KW-0963">Cytoplasm</keyword>
<dbReference type="InterPro" id="IPR050897">
    <property type="entry name" value="SMAUG/VTS1_RNA-bind"/>
</dbReference>
<evidence type="ECO:0000259" key="5">
    <source>
        <dbReference type="PROSITE" id="PS50105"/>
    </source>
</evidence>
<dbReference type="GO" id="GO:0000289">
    <property type="term" value="P:nuclear-transcribed mRNA poly(A) tail shortening"/>
    <property type="evidence" value="ECO:0007669"/>
    <property type="project" value="TreeGrafter"/>
</dbReference>
<evidence type="ECO:0000256" key="1">
    <source>
        <dbReference type="ARBA" id="ARBA00004496"/>
    </source>
</evidence>
<dbReference type="EMBL" id="MU839012">
    <property type="protein sequence ID" value="KAK1766306.1"/>
    <property type="molecule type" value="Genomic_DNA"/>
</dbReference>
<feature type="compositionally biased region" description="Polar residues" evidence="4">
    <location>
        <begin position="11"/>
        <end position="24"/>
    </location>
</feature>
<gene>
    <name evidence="6" type="ORF">QBC33DRAFT_516206</name>
</gene>
<evidence type="ECO:0000256" key="3">
    <source>
        <dbReference type="ARBA" id="ARBA00022884"/>
    </source>
</evidence>